<organism evidence="1 2">
    <name type="scientific">Pseudoalteromonas haloplanktis</name>
    <name type="common">Alteromonas haloplanktis</name>
    <dbReference type="NCBI Taxonomy" id="228"/>
    <lineage>
        <taxon>Bacteria</taxon>
        <taxon>Pseudomonadati</taxon>
        <taxon>Pseudomonadota</taxon>
        <taxon>Gammaproteobacteria</taxon>
        <taxon>Alteromonadales</taxon>
        <taxon>Pseudoalteromonadaceae</taxon>
        <taxon>Pseudoalteromonas</taxon>
    </lineage>
</organism>
<keyword evidence="2" id="KW-1185">Reference proteome</keyword>
<evidence type="ECO:0000313" key="2">
    <source>
        <dbReference type="Proteomes" id="UP001226574"/>
    </source>
</evidence>
<dbReference type="PROSITE" id="PS51257">
    <property type="entry name" value="PROKAR_LIPOPROTEIN"/>
    <property type="match status" value="1"/>
</dbReference>
<proteinExistence type="predicted"/>
<dbReference type="Proteomes" id="UP001226574">
    <property type="component" value="Unassembled WGS sequence"/>
</dbReference>
<protein>
    <submittedName>
        <fullName evidence="1">Uncharacterized protein</fullName>
    </submittedName>
</protein>
<gene>
    <name evidence="1" type="ORF">RC083_17105</name>
</gene>
<sequence length="1215" mass="132294">MEFKKSLLALSIVAVLSGCGGSSDDKPVDGKDPIVTEPVTPVVSEALVQGVASKGTLKNAQLTFFKYVEGEAVELTANELGESSLVTDENGQYQVTLNDVKGIVKVQVSASSDAESPTLMVCDAPKGCGVDDTDTVVKFGDDVNLTLQDPEFSLTSILSISSENTNTQDTANITPLTHMATALAESRGSVSEQAIADAQSEIANTFGLVGALNLLTPGALEAPSSLFDSNNSNAMRYALINAGIANSLYLEEPELALSTKLSSAVADMVAANGAFLASSKSDDDDDFEFSLEDVLTGSEQALAQLIEVIANDPALIEHLDDLEQAATNLANEIQVKITQAGDDGRIKGKVSDETQGDAIAKASAMVNDIRLFANLFDVTNSSGADFESQGEQFVSLVEAAGDMVAEQADSFALLSDVIEAVTEIHQQLENGEVTGTVFDLADYLTTAGTGRVTIDEENLIFSVTAQSGEEKLSLDVAINALTENTQYQLLLSGMAENAAVEFTIAEGSHATLTLDSAVTRAQIESGDVNAEPTKGELKLNVALAQKVTTTVTNPVSFTGALTAELLPLQVYSAEYSHGSWNQSAWDYTLEQDMLVLPKMASLSGEFSSLEGELVKATATVNIKDLESYIPPELKGFGEMYKGIAEITINEANTALNLSVNDDETVTAYTFVKTAPDAGNWKVSANRTTDIEGYFQGSFTREAFTYQGVQFYLYNYYNEVNDDYYGYVEFIEQVEFDEYYQPFVVKRHYQYFKEYNDGVLITEDGSSIAVLDIMFNNYGEYHDYDDALNGLNIGIRTPVEQISTITDYFDDAFANDFSVVVGDKGSYRLIFDDNDTSLVAGLNTELNGYLVSPNLEDMLTITVSDEAATLQASVQDGEVQTINVARSSETNFSVDNVTVSKNGDFVQSETLTVKTQGEGLAQTITVEFFDRYLDDSWGRYEKLTAIDSNDDQITDSFNCVNFDFYSKTVDGLYYDYDGNLIDINEQSGNCGNFANFTEFAYSWQFSRFGINGENLASFTAVDTFKSRLYSINPPSIPGEEPTFEPVYYRSFVSGLGEVRADFTQPEHMQWSADGTYKIDMYLTQPELGTNVENEETFLDVNAALNVQVKVGEYNLELNLTGERTELEQGKLALDVKYLLPESDKQRSFIVSYDTKLETLSATNAENVKLVLAEPADEDAEQQVLGTIMVGDEKAAEIVKRDSLVLIVYENGIVETL</sequence>
<accession>A0ABU1BIF0</accession>
<comment type="caution">
    <text evidence="1">The sequence shown here is derived from an EMBL/GenBank/DDBJ whole genome shotgun (WGS) entry which is preliminary data.</text>
</comment>
<reference evidence="1 2" key="1">
    <citation type="submission" date="2023-08" db="EMBL/GenBank/DDBJ databases">
        <title>Pseudoalteromonas haloplanktis LL1 genome.</title>
        <authorList>
            <person name="Wu S."/>
        </authorList>
    </citation>
    <scope>NUCLEOTIDE SEQUENCE [LARGE SCALE GENOMIC DNA]</scope>
    <source>
        <strain evidence="1 2">LL1</strain>
    </source>
</reference>
<evidence type="ECO:0000313" key="1">
    <source>
        <dbReference type="EMBL" id="MDQ9093299.1"/>
    </source>
</evidence>
<dbReference type="RefSeq" id="WP_309039496.1">
    <property type="nucleotide sequence ID" value="NZ_JAVIFY010000014.1"/>
</dbReference>
<dbReference type="EMBL" id="JAVIFY010000014">
    <property type="protein sequence ID" value="MDQ9093299.1"/>
    <property type="molecule type" value="Genomic_DNA"/>
</dbReference>
<name>A0ABU1BIF0_PSEHA</name>